<evidence type="ECO:0000313" key="1">
    <source>
        <dbReference type="EMBL" id="KIJ44763.1"/>
    </source>
</evidence>
<protein>
    <submittedName>
        <fullName evidence="1">Uncharacterized protein</fullName>
    </submittedName>
</protein>
<organism evidence="1 2">
    <name type="scientific">Sphaerobolus stellatus (strain SS14)</name>
    <dbReference type="NCBI Taxonomy" id="990650"/>
    <lineage>
        <taxon>Eukaryota</taxon>
        <taxon>Fungi</taxon>
        <taxon>Dikarya</taxon>
        <taxon>Basidiomycota</taxon>
        <taxon>Agaricomycotina</taxon>
        <taxon>Agaricomycetes</taxon>
        <taxon>Phallomycetidae</taxon>
        <taxon>Geastrales</taxon>
        <taxon>Sphaerobolaceae</taxon>
        <taxon>Sphaerobolus</taxon>
    </lineage>
</organism>
<dbReference type="EMBL" id="KN837115">
    <property type="protein sequence ID" value="KIJ44763.1"/>
    <property type="molecule type" value="Genomic_DNA"/>
</dbReference>
<dbReference type="AlphaFoldDB" id="A0A0C9UP85"/>
<name>A0A0C9UP85_SPHS4</name>
<gene>
    <name evidence="1" type="ORF">M422DRAFT_30230</name>
</gene>
<proteinExistence type="predicted"/>
<dbReference type="HOGENOM" id="CLU_2470525_0_0_1"/>
<accession>A0A0C9UP85</accession>
<keyword evidence="2" id="KW-1185">Reference proteome</keyword>
<sequence length="88" mass="10043">MENSSLMRRILVSNICVTSDHASSSAQCTFNSSLFHRLPNHYQILNFLIDDIFTHSKTYIPQTLHIRGNSSKPLAQEYSLNLLQYPSS</sequence>
<reference evidence="1 2" key="1">
    <citation type="submission" date="2014-06" db="EMBL/GenBank/DDBJ databases">
        <title>Evolutionary Origins and Diversification of the Mycorrhizal Mutualists.</title>
        <authorList>
            <consortium name="DOE Joint Genome Institute"/>
            <consortium name="Mycorrhizal Genomics Consortium"/>
            <person name="Kohler A."/>
            <person name="Kuo A."/>
            <person name="Nagy L.G."/>
            <person name="Floudas D."/>
            <person name="Copeland A."/>
            <person name="Barry K.W."/>
            <person name="Cichocki N."/>
            <person name="Veneault-Fourrey C."/>
            <person name="LaButti K."/>
            <person name="Lindquist E.A."/>
            <person name="Lipzen A."/>
            <person name="Lundell T."/>
            <person name="Morin E."/>
            <person name="Murat C."/>
            <person name="Riley R."/>
            <person name="Ohm R."/>
            <person name="Sun H."/>
            <person name="Tunlid A."/>
            <person name="Henrissat B."/>
            <person name="Grigoriev I.V."/>
            <person name="Hibbett D.S."/>
            <person name="Martin F."/>
        </authorList>
    </citation>
    <scope>NUCLEOTIDE SEQUENCE [LARGE SCALE GENOMIC DNA]</scope>
    <source>
        <strain evidence="1 2">SS14</strain>
    </source>
</reference>
<dbReference type="Proteomes" id="UP000054279">
    <property type="component" value="Unassembled WGS sequence"/>
</dbReference>
<evidence type="ECO:0000313" key="2">
    <source>
        <dbReference type="Proteomes" id="UP000054279"/>
    </source>
</evidence>